<evidence type="ECO:0000256" key="1">
    <source>
        <dbReference type="SAM" id="Phobius"/>
    </source>
</evidence>
<dbReference type="EMBL" id="MRCG01000034">
    <property type="protein sequence ID" value="OKH43349.1"/>
    <property type="molecule type" value="Genomic_DNA"/>
</dbReference>
<keyword evidence="3" id="KW-1185">Reference proteome</keyword>
<name>A0A1U7IXZ9_9CYAN</name>
<dbReference type="AlphaFoldDB" id="A0A1U7IXZ9"/>
<organism evidence="2 3">
    <name type="scientific">Phormidium tenue NIES-30</name>
    <dbReference type="NCBI Taxonomy" id="549789"/>
    <lineage>
        <taxon>Bacteria</taxon>
        <taxon>Bacillati</taxon>
        <taxon>Cyanobacteriota</taxon>
        <taxon>Cyanophyceae</taxon>
        <taxon>Oscillatoriophycideae</taxon>
        <taxon>Oscillatoriales</taxon>
        <taxon>Oscillatoriaceae</taxon>
        <taxon>Phormidium</taxon>
    </lineage>
</organism>
<dbReference type="RefSeq" id="WP_073611193.1">
    <property type="nucleotide sequence ID" value="NZ_MRCG01000034.1"/>
</dbReference>
<keyword evidence="1" id="KW-0472">Membrane</keyword>
<reference evidence="2 3" key="1">
    <citation type="submission" date="2016-11" db="EMBL/GenBank/DDBJ databases">
        <title>Draft Genome Sequences of Nine Cyanobacterial Strains from Diverse Habitats.</title>
        <authorList>
            <person name="Zhu T."/>
            <person name="Hou S."/>
            <person name="Lu X."/>
            <person name="Hess W.R."/>
        </authorList>
    </citation>
    <scope>NUCLEOTIDE SEQUENCE [LARGE SCALE GENOMIC DNA]</scope>
    <source>
        <strain evidence="2 3">NIES-30</strain>
    </source>
</reference>
<evidence type="ECO:0000313" key="3">
    <source>
        <dbReference type="Proteomes" id="UP000185557"/>
    </source>
</evidence>
<sequence length="143" mass="16402">MQAKQPEPWELARLEYEAALEQYRHLTSLRRQDMTFATTVQAAVLTIIGNRLLSFNASDLLLSIVAAFVLCLGINSERRLAAYMSGYMRRAKEAELEYGMQLVLFGTQEVASKKLLASNSIIFPFYYAFFFVAWLTVWIINVF</sequence>
<comment type="caution">
    <text evidence="2">The sequence shown here is derived from an EMBL/GenBank/DDBJ whole genome shotgun (WGS) entry which is preliminary data.</text>
</comment>
<feature type="transmembrane region" description="Helical" evidence="1">
    <location>
        <begin position="60"/>
        <end position="80"/>
    </location>
</feature>
<feature type="transmembrane region" description="Helical" evidence="1">
    <location>
        <begin position="121"/>
        <end position="140"/>
    </location>
</feature>
<dbReference type="OrthoDB" id="9896147at2"/>
<proteinExistence type="predicted"/>
<gene>
    <name evidence="2" type="ORF">NIES30_25105</name>
</gene>
<keyword evidence="1" id="KW-1133">Transmembrane helix</keyword>
<keyword evidence="1" id="KW-0812">Transmembrane</keyword>
<accession>A0A1U7IXZ9</accession>
<dbReference type="Proteomes" id="UP000185557">
    <property type="component" value="Unassembled WGS sequence"/>
</dbReference>
<protein>
    <submittedName>
        <fullName evidence="2">Uncharacterized protein</fullName>
    </submittedName>
</protein>
<evidence type="ECO:0000313" key="2">
    <source>
        <dbReference type="EMBL" id="OKH43349.1"/>
    </source>
</evidence>